<gene>
    <name evidence="1" type="ORF">GL267_15080</name>
</gene>
<organism evidence="1">
    <name type="scientific">Acidithiobacillus ferrianus</name>
    <dbReference type="NCBI Taxonomy" id="2678518"/>
    <lineage>
        <taxon>Bacteria</taxon>
        <taxon>Pseudomonadati</taxon>
        <taxon>Pseudomonadota</taxon>
        <taxon>Acidithiobacillia</taxon>
        <taxon>Acidithiobacillales</taxon>
        <taxon>Acidithiobacillaceae</taxon>
        <taxon>Acidithiobacillus</taxon>
    </lineage>
</organism>
<name>A0A845UAM5_9PROT</name>
<dbReference type="RefSeq" id="WP_163099425.1">
    <property type="nucleotide sequence ID" value="NZ_CP127523.1"/>
</dbReference>
<dbReference type="InterPro" id="IPR034154">
    <property type="entry name" value="TOPRIM_DnaG/twinkle"/>
</dbReference>
<reference evidence="1" key="1">
    <citation type="submission" date="2019-11" db="EMBL/GenBank/DDBJ databases">
        <title>Acidithiobacillus ferrianus sp. nov.: a facultatively anaerobic and extremely acidophilic chemolithoautotroph.</title>
        <authorList>
            <person name="Norris P.R."/>
            <person name="Falagan C."/>
            <person name="Moya-Beltran A."/>
            <person name="Castro M."/>
            <person name="Quatrini R."/>
            <person name="Johnson D.B."/>
        </authorList>
    </citation>
    <scope>NUCLEOTIDE SEQUENCE [LARGE SCALE GENOMIC DNA]</scope>
    <source>
        <strain evidence="1">MG</strain>
    </source>
</reference>
<comment type="caution">
    <text evidence="1">The sequence shown here is derived from an EMBL/GenBank/DDBJ whole genome shotgun (WGS) entry which is preliminary data.</text>
</comment>
<dbReference type="CDD" id="cd01029">
    <property type="entry name" value="TOPRIM_primases"/>
    <property type="match status" value="1"/>
</dbReference>
<accession>A0A845UAM5</accession>
<proteinExistence type="predicted"/>
<sequence length="266" mass="28250">MTDPRIEFFSALQSGGVGPANPSALVADGLLHRHRIEGDRPGTLNGWHVLHLDNPASGAGGSWKAGHSVKWCSKRLSALTASERAEITRRITEDRKRAQEATEARHRDAAAKAARIWTDSAPAAARHPYLDRKGIAPGIARQSGGALVLPVVDFTGTLHGLQFIDEQGQKRFISGMAKAGHFIPSGGTPSPDRPLWIAEGHATACTLSALQPGVVVIAACDAGNLLSVATEARKRWPALDVVICPDFDAIAARKGRKQLLQPVPAS</sequence>
<evidence type="ECO:0000313" key="1">
    <source>
        <dbReference type="EMBL" id="NDU43903.1"/>
    </source>
</evidence>
<evidence type="ECO:0008006" key="2">
    <source>
        <dbReference type="Google" id="ProtNLM"/>
    </source>
</evidence>
<dbReference type="AlphaFoldDB" id="A0A845UAM5"/>
<protein>
    <recommendedName>
        <fullName evidence="2">Toprim domain-containing protein</fullName>
    </recommendedName>
</protein>
<dbReference type="EMBL" id="WNJL01000050">
    <property type="protein sequence ID" value="NDU43903.1"/>
    <property type="molecule type" value="Genomic_DNA"/>
</dbReference>